<dbReference type="PANTHER" id="PTHR48021">
    <property type="match status" value="1"/>
</dbReference>
<evidence type="ECO:0000256" key="2">
    <source>
        <dbReference type="ARBA" id="ARBA00022448"/>
    </source>
</evidence>
<feature type="domain" description="Major facilitator superfamily (MFS) profile" evidence="9">
    <location>
        <begin position="17"/>
        <end position="436"/>
    </location>
</feature>
<feature type="transmembrane region" description="Helical" evidence="8">
    <location>
        <begin position="12"/>
        <end position="34"/>
    </location>
</feature>
<dbReference type="Proteomes" id="UP000327044">
    <property type="component" value="Unassembled WGS sequence"/>
</dbReference>
<evidence type="ECO:0000259" key="9">
    <source>
        <dbReference type="PROSITE" id="PS50850"/>
    </source>
</evidence>
<feature type="transmembrane region" description="Helical" evidence="8">
    <location>
        <begin position="143"/>
        <end position="162"/>
    </location>
</feature>
<evidence type="ECO:0000313" key="11">
    <source>
        <dbReference type="Proteomes" id="UP000327044"/>
    </source>
</evidence>
<feature type="transmembrane region" description="Helical" evidence="8">
    <location>
        <begin position="245"/>
        <end position="266"/>
    </location>
</feature>
<evidence type="ECO:0000313" key="10">
    <source>
        <dbReference type="EMBL" id="KAB0804880.1"/>
    </source>
</evidence>
<dbReference type="AlphaFoldDB" id="A0A5N4B697"/>
<protein>
    <recommendedName>
        <fullName evidence="9">Major facilitator superfamily (MFS) profile domain-containing protein</fullName>
    </recommendedName>
</protein>
<comment type="subcellular location">
    <subcellularLocation>
        <location evidence="1">Cell membrane</location>
        <topology evidence="1">Multi-pass membrane protein</topology>
    </subcellularLocation>
</comment>
<evidence type="ECO:0000256" key="5">
    <source>
        <dbReference type="ARBA" id="ARBA00022692"/>
    </source>
</evidence>
<organism evidence="10 11">
    <name type="scientific">Photinus pyralis</name>
    <name type="common">Common eastern firefly</name>
    <name type="synonym">Lampyris pyralis</name>
    <dbReference type="NCBI Taxonomy" id="7054"/>
    <lineage>
        <taxon>Eukaryota</taxon>
        <taxon>Metazoa</taxon>
        <taxon>Ecdysozoa</taxon>
        <taxon>Arthropoda</taxon>
        <taxon>Hexapoda</taxon>
        <taxon>Insecta</taxon>
        <taxon>Pterygota</taxon>
        <taxon>Neoptera</taxon>
        <taxon>Endopterygota</taxon>
        <taxon>Coleoptera</taxon>
        <taxon>Polyphaga</taxon>
        <taxon>Elateriformia</taxon>
        <taxon>Elateroidea</taxon>
        <taxon>Lampyridae</taxon>
        <taxon>Lampyrinae</taxon>
        <taxon>Photinus</taxon>
    </lineage>
</organism>
<evidence type="ECO:0000256" key="8">
    <source>
        <dbReference type="SAM" id="Phobius"/>
    </source>
</evidence>
<feature type="transmembrane region" description="Helical" evidence="8">
    <location>
        <begin position="85"/>
        <end position="104"/>
    </location>
</feature>
<dbReference type="SUPFAM" id="SSF103473">
    <property type="entry name" value="MFS general substrate transporter"/>
    <property type="match status" value="1"/>
</dbReference>
<evidence type="ECO:0000256" key="1">
    <source>
        <dbReference type="ARBA" id="ARBA00004651"/>
    </source>
</evidence>
<dbReference type="EMBL" id="VVIM01000001">
    <property type="protein sequence ID" value="KAB0804880.1"/>
    <property type="molecule type" value="Genomic_DNA"/>
</dbReference>
<keyword evidence="4" id="KW-0762">Sugar transport</keyword>
<feature type="transmembrane region" description="Helical" evidence="8">
    <location>
        <begin position="310"/>
        <end position="331"/>
    </location>
</feature>
<dbReference type="GO" id="GO:0022857">
    <property type="term" value="F:transmembrane transporter activity"/>
    <property type="evidence" value="ECO:0007669"/>
    <property type="project" value="InterPro"/>
</dbReference>
<evidence type="ECO:0000256" key="6">
    <source>
        <dbReference type="ARBA" id="ARBA00022989"/>
    </source>
</evidence>
<reference evidence="10 11" key="1">
    <citation type="journal article" date="2018" name="Elife">
        <title>Firefly genomes illuminate parallel origins of bioluminescence in beetles.</title>
        <authorList>
            <person name="Fallon T.R."/>
            <person name="Lower S.E."/>
            <person name="Chang C.H."/>
            <person name="Bessho-Uehara M."/>
            <person name="Martin G.J."/>
            <person name="Bewick A.J."/>
            <person name="Behringer M."/>
            <person name="Debat H.J."/>
            <person name="Wong I."/>
            <person name="Day J.C."/>
            <person name="Suvorov A."/>
            <person name="Silva C.J."/>
            <person name="Stanger-Hall K.F."/>
            <person name="Hall D.W."/>
            <person name="Schmitz R.J."/>
            <person name="Nelson D.R."/>
            <person name="Lewis S.M."/>
            <person name="Shigenobu S."/>
            <person name="Bybee S.M."/>
            <person name="Larracuente A.M."/>
            <person name="Oba Y."/>
            <person name="Weng J.K."/>
        </authorList>
    </citation>
    <scope>NUCLEOTIDE SEQUENCE [LARGE SCALE GENOMIC DNA]</scope>
    <source>
        <strain evidence="10">1611_PpyrPB1</strain>
        <tissue evidence="10">Whole body</tissue>
    </source>
</reference>
<name>A0A5N4B697_PHOPY</name>
<feature type="transmembrane region" description="Helical" evidence="8">
    <location>
        <begin position="381"/>
        <end position="402"/>
    </location>
</feature>
<keyword evidence="11" id="KW-1185">Reference proteome</keyword>
<dbReference type="Pfam" id="PF00083">
    <property type="entry name" value="Sugar_tr"/>
    <property type="match status" value="1"/>
</dbReference>
<dbReference type="OrthoDB" id="6612291at2759"/>
<dbReference type="PROSITE" id="PS51257">
    <property type="entry name" value="PROKAR_LIPOPROTEIN"/>
    <property type="match status" value="1"/>
</dbReference>
<dbReference type="PROSITE" id="PS50850">
    <property type="entry name" value="MFS"/>
    <property type="match status" value="1"/>
</dbReference>
<dbReference type="InterPro" id="IPR020846">
    <property type="entry name" value="MFS_dom"/>
</dbReference>
<feature type="transmembrane region" description="Helical" evidence="8">
    <location>
        <begin position="58"/>
        <end position="78"/>
    </location>
</feature>
<dbReference type="Gene3D" id="1.20.1250.20">
    <property type="entry name" value="MFS general substrate transporter like domains"/>
    <property type="match status" value="1"/>
</dbReference>
<feature type="transmembrane region" description="Helical" evidence="8">
    <location>
        <begin position="110"/>
        <end position="131"/>
    </location>
</feature>
<sequence length="453" mass="49358">MKLLNFPLEKRALQYTAVFACSVATFSSGCQYGWSSPSLPLLLSEDSPIPMTNEQSSWVVVICLFGGLCGAICAGITLDLIGRKMAILISSVTFIVSWLMMAFANSLAVLLAARLIAGYSDGLIYGVIPVYIAEISDAGVRGLLGCTVTITFLIGSAFMNVIGTYLTIKWSALICAALPVIILVLLIWIPDSPNFYLIKNNHEKARVSLVAFKGVEEADRTLEILAESVTKGNLRCLFKKPSLKNLLMIMGLRFGQQFSGVIAFTFYAQTLFQEGSDALSPLSGVLIWYAVQILFSTIGALYVDRIGRKPLMIASTIGSVISLLLGGLFFLARDVLGLDTSGISALPTVMLITYIISYSSALQLVPLFLGAEIFASNVKAYSVAISDGYYFIFAGLASKYFQFTMEEYGLYVPFLTFALCCSFGLVMIIFFIPETKNKTLEEIQMEMNNKSSA</sequence>
<dbReference type="PROSITE" id="PS00216">
    <property type="entry name" value="SUGAR_TRANSPORT_1"/>
    <property type="match status" value="2"/>
</dbReference>
<keyword evidence="6 8" id="KW-1133">Transmembrane helix</keyword>
<dbReference type="PANTHER" id="PTHR48021:SF46">
    <property type="entry name" value="MAJOR FACILITATOR SUPERFAMILY (MFS) PROFILE DOMAIN-CONTAINING PROTEIN"/>
    <property type="match status" value="1"/>
</dbReference>
<dbReference type="InterPro" id="IPR005829">
    <property type="entry name" value="Sugar_transporter_CS"/>
</dbReference>
<keyword evidence="5 8" id="KW-0812">Transmembrane</keyword>
<keyword evidence="3" id="KW-1003">Cell membrane</keyword>
<keyword evidence="7 8" id="KW-0472">Membrane</keyword>
<proteinExistence type="predicted"/>
<comment type="caution">
    <text evidence="10">The sequence shown here is derived from an EMBL/GenBank/DDBJ whole genome shotgun (WGS) entry which is preliminary data.</text>
</comment>
<gene>
    <name evidence="10" type="ORF">PPYR_01850</name>
</gene>
<dbReference type="InterPro" id="IPR050549">
    <property type="entry name" value="MFS_Trehalose_Transporter"/>
</dbReference>
<evidence type="ECO:0000256" key="3">
    <source>
        <dbReference type="ARBA" id="ARBA00022475"/>
    </source>
</evidence>
<evidence type="ECO:0000256" key="7">
    <source>
        <dbReference type="ARBA" id="ARBA00023136"/>
    </source>
</evidence>
<keyword evidence="2" id="KW-0813">Transport</keyword>
<dbReference type="InterPro" id="IPR036259">
    <property type="entry name" value="MFS_trans_sf"/>
</dbReference>
<feature type="transmembrane region" description="Helical" evidence="8">
    <location>
        <begin position="351"/>
        <end position="369"/>
    </location>
</feature>
<dbReference type="GO" id="GO:0005886">
    <property type="term" value="C:plasma membrane"/>
    <property type="evidence" value="ECO:0007669"/>
    <property type="project" value="UniProtKB-SubCell"/>
</dbReference>
<accession>A0A5N4B697</accession>
<dbReference type="InterPro" id="IPR005828">
    <property type="entry name" value="MFS_sugar_transport-like"/>
</dbReference>
<dbReference type="FunFam" id="1.20.1250.20:FF:000218">
    <property type="entry name" value="facilitated trehalose transporter Tret1"/>
    <property type="match status" value="1"/>
</dbReference>
<feature type="transmembrane region" description="Helical" evidence="8">
    <location>
        <begin position="408"/>
        <end position="432"/>
    </location>
</feature>
<evidence type="ECO:0000256" key="4">
    <source>
        <dbReference type="ARBA" id="ARBA00022597"/>
    </source>
</evidence>
<feature type="transmembrane region" description="Helical" evidence="8">
    <location>
        <begin position="168"/>
        <end position="189"/>
    </location>
</feature>
<dbReference type="InParanoid" id="A0A5N4B697"/>
<feature type="transmembrane region" description="Helical" evidence="8">
    <location>
        <begin position="286"/>
        <end position="303"/>
    </location>
</feature>